<dbReference type="Pfam" id="PF06445">
    <property type="entry name" value="GyrI-like"/>
    <property type="match status" value="1"/>
</dbReference>
<reference evidence="2" key="1">
    <citation type="submission" date="2017-05" db="EMBL/GenBank/DDBJ databases">
        <title>The Genome Sequence of Enterococcus sp. 9E7_DIV0242.</title>
        <authorList>
            <consortium name="The Broad Institute Genomics Platform"/>
            <consortium name="The Broad Institute Genomic Center for Infectious Diseases"/>
            <person name="Earl A."/>
            <person name="Manson A."/>
            <person name="Schwartman J."/>
            <person name="Gilmore M."/>
            <person name="Abouelleil A."/>
            <person name="Cao P."/>
            <person name="Chapman S."/>
            <person name="Cusick C."/>
            <person name="Shea T."/>
            <person name="Young S."/>
            <person name="Neafsey D."/>
            <person name="Nusbaum C."/>
            <person name="Birren B."/>
        </authorList>
    </citation>
    <scope>NUCLEOTIDE SEQUENCE [LARGE SCALE GENOMIC DNA]</scope>
    <source>
        <strain evidence="2">9E7_DIV0242</strain>
    </source>
</reference>
<organism evidence="2">
    <name type="scientific">Candidatus Enterococcus clewellii</name>
    <dbReference type="NCBI Taxonomy" id="1834193"/>
    <lineage>
        <taxon>Bacteria</taxon>
        <taxon>Bacillati</taxon>
        <taxon>Bacillota</taxon>
        <taxon>Bacilli</taxon>
        <taxon>Lactobacillales</taxon>
        <taxon>Enterococcaceae</taxon>
        <taxon>Enterococcus</taxon>
    </lineage>
</organism>
<dbReference type="Gene3D" id="3.20.80.10">
    <property type="entry name" value="Regulatory factor, effector binding domain"/>
    <property type="match status" value="1"/>
</dbReference>
<evidence type="ECO:0000313" key="2">
    <source>
        <dbReference type="EMBL" id="OTP14414.1"/>
    </source>
</evidence>
<reference evidence="3" key="3">
    <citation type="submission" date="2024-03" db="EMBL/GenBank/DDBJ databases">
        <title>The Genome Sequence of Enterococcus sp. DIV0242b.</title>
        <authorList>
            <consortium name="The Broad Institute Genomics Platform"/>
            <consortium name="The Broad Institute Microbial Omics Core"/>
            <consortium name="The Broad Institute Genomic Center for Infectious Diseases"/>
            <person name="Earl A."/>
            <person name="Manson A."/>
            <person name="Gilmore M."/>
            <person name="Schwartman J."/>
            <person name="Shea T."/>
            <person name="Abouelleil A."/>
            <person name="Cao P."/>
            <person name="Chapman S."/>
            <person name="Cusick C."/>
            <person name="Young S."/>
            <person name="Neafsey D."/>
            <person name="Nusbaum C."/>
            <person name="Birren B."/>
        </authorList>
    </citation>
    <scope>NUCLEOTIDE SEQUENCE</scope>
    <source>
        <strain evidence="3">9E7_DIV0242</strain>
    </source>
</reference>
<dbReference type="Proteomes" id="UP000195141">
    <property type="component" value="Chromosome"/>
</dbReference>
<protein>
    <recommendedName>
        <fullName evidence="1">GyrI-like small molecule binding domain-containing protein</fullName>
    </recommendedName>
</protein>
<dbReference type="EMBL" id="NGMM01000004">
    <property type="protein sequence ID" value="OTP14414.1"/>
    <property type="molecule type" value="Genomic_DNA"/>
</dbReference>
<keyword evidence="4" id="KW-1185">Reference proteome</keyword>
<gene>
    <name evidence="3" type="ORF">A5888_002322</name>
    <name evidence="2" type="ORF">A5888_002515</name>
</gene>
<name>A0A242K5I9_9ENTE</name>
<sequence>MKHEWRKKEKDIYLPKQAPTELKIPKQKFYTITGKGNPNDEQFGEHIAVLYAMSYGIRMMPKNGFTPDGYMEYTVYPLEGIWTLDKEDVRSDGSFNKDDLIYKIMIRQPDFVTEELALMNKEQVNKKKPHSENERVQFEELEDGHCVQMLHLGSYDDEPVTFEQMKQYCEENGLTRRTLAHKEIYLTDARKTEKEKMKTVLRYFVK</sequence>
<proteinExistence type="predicted"/>
<dbReference type="PIRSF" id="PIRSF031644">
    <property type="entry name" value="UCP031644"/>
    <property type="match status" value="1"/>
</dbReference>
<feature type="domain" description="GyrI-like small molecule binding" evidence="1">
    <location>
        <begin position="19"/>
        <end position="199"/>
    </location>
</feature>
<evidence type="ECO:0000259" key="1">
    <source>
        <dbReference type="Pfam" id="PF06445"/>
    </source>
</evidence>
<evidence type="ECO:0000313" key="3">
    <source>
        <dbReference type="EMBL" id="WYJ90565.1"/>
    </source>
</evidence>
<dbReference type="EMBL" id="CP147247">
    <property type="protein sequence ID" value="WYJ90565.1"/>
    <property type="molecule type" value="Genomic_DNA"/>
</dbReference>
<accession>A0A242K5I9</accession>
<dbReference type="RefSeq" id="WP_086349568.1">
    <property type="nucleotide sequence ID" value="NZ_CP147247.1"/>
</dbReference>
<dbReference type="AlphaFoldDB" id="A0A242K5I9"/>
<reference evidence="3" key="2">
    <citation type="submission" date="2017-05" db="EMBL/GenBank/DDBJ databases">
        <authorList>
            <consortium name="The Broad Institute Genomics Platform"/>
            <consortium name="The Broad Institute Genomic Center for Infectious Diseases"/>
            <person name="Earl A."/>
            <person name="Manson A."/>
            <person name="Schwartman J."/>
            <person name="Gilmore M."/>
            <person name="Abouelleil A."/>
            <person name="Cao P."/>
            <person name="Chapman S."/>
            <person name="Cusick C."/>
            <person name="Shea T."/>
            <person name="Young S."/>
            <person name="Neafsey D."/>
            <person name="Nusbaum C."/>
            <person name="Birren B."/>
        </authorList>
    </citation>
    <scope>NUCLEOTIDE SEQUENCE</scope>
    <source>
        <strain evidence="3">9E7_DIV0242</strain>
    </source>
</reference>
<dbReference type="InterPro" id="IPR008319">
    <property type="entry name" value="GyrI-like_CCH_Lin2189-like"/>
</dbReference>
<evidence type="ECO:0000313" key="4">
    <source>
        <dbReference type="Proteomes" id="UP000195141"/>
    </source>
</evidence>
<dbReference type="InterPro" id="IPR011256">
    <property type="entry name" value="Reg_factor_effector_dom_sf"/>
</dbReference>
<dbReference type="OrthoDB" id="4772335at2"/>
<dbReference type="InterPro" id="IPR029442">
    <property type="entry name" value="GyrI-like"/>
</dbReference>
<dbReference type="SUPFAM" id="SSF55136">
    <property type="entry name" value="Probable bacterial effector-binding domain"/>
    <property type="match status" value="1"/>
</dbReference>